<sequence>MAFDTLHNLKEKLQKEASDVVVDFIPGIGGGYYWLGLTDATEETKWVWTSDGTTPSYTGWAQGEPNSYQGMNEDCAAFDFLAGYAWADIPCQSPIFYICEK</sequence>
<name>A0ABY7F274_MYAAR</name>
<dbReference type="SUPFAM" id="SSF56436">
    <property type="entry name" value="C-type lectin-like"/>
    <property type="match status" value="1"/>
</dbReference>
<dbReference type="InterPro" id="IPR016187">
    <property type="entry name" value="CTDL_fold"/>
</dbReference>
<keyword evidence="4" id="KW-1185">Reference proteome</keyword>
<dbReference type="InterPro" id="IPR050111">
    <property type="entry name" value="C-type_lectin/snaclec_domain"/>
</dbReference>
<dbReference type="InterPro" id="IPR016186">
    <property type="entry name" value="C-type_lectin-like/link_sf"/>
</dbReference>
<dbReference type="Gene3D" id="3.10.100.10">
    <property type="entry name" value="Mannose-Binding Protein A, subunit A"/>
    <property type="match status" value="1"/>
</dbReference>
<dbReference type="InterPro" id="IPR001304">
    <property type="entry name" value="C-type_lectin-like"/>
</dbReference>
<dbReference type="EMBL" id="CP111021">
    <property type="protein sequence ID" value="WAR16278.1"/>
    <property type="molecule type" value="Genomic_DNA"/>
</dbReference>
<feature type="domain" description="C-type lectin" evidence="2">
    <location>
        <begin position="7"/>
        <end position="100"/>
    </location>
</feature>
<evidence type="ECO:0000256" key="1">
    <source>
        <dbReference type="ARBA" id="ARBA00023157"/>
    </source>
</evidence>
<evidence type="ECO:0000313" key="3">
    <source>
        <dbReference type="EMBL" id="WAR16278.1"/>
    </source>
</evidence>
<evidence type="ECO:0000259" key="2">
    <source>
        <dbReference type="PROSITE" id="PS50041"/>
    </source>
</evidence>
<protein>
    <submittedName>
        <fullName evidence="3">COL12-like protein</fullName>
    </submittedName>
</protein>
<dbReference type="PROSITE" id="PS00615">
    <property type="entry name" value="C_TYPE_LECTIN_1"/>
    <property type="match status" value="1"/>
</dbReference>
<evidence type="ECO:0000313" key="4">
    <source>
        <dbReference type="Proteomes" id="UP001164746"/>
    </source>
</evidence>
<reference evidence="3" key="1">
    <citation type="submission" date="2022-11" db="EMBL/GenBank/DDBJ databases">
        <title>Centuries of genome instability and evolution in soft-shell clam transmissible cancer (bioRxiv).</title>
        <authorList>
            <person name="Hart S.F.M."/>
            <person name="Yonemitsu M.A."/>
            <person name="Giersch R.M."/>
            <person name="Beal B.F."/>
            <person name="Arriagada G."/>
            <person name="Davis B.W."/>
            <person name="Ostrander E.A."/>
            <person name="Goff S.P."/>
            <person name="Metzger M.J."/>
        </authorList>
    </citation>
    <scope>NUCLEOTIDE SEQUENCE</scope>
    <source>
        <strain evidence="3">MELC-2E11</strain>
        <tissue evidence="3">Siphon/mantle</tissue>
    </source>
</reference>
<dbReference type="InterPro" id="IPR018378">
    <property type="entry name" value="C-type_lectin_CS"/>
</dbReference>
<dbReference type="Pfam" id="PF00059">
    <property type="entry name" value="Lectin_C"/>
    <property type="match status" value="1"/>
</dbReference>
<proteinExistence type="predicted"/>
<dbReference type="PROSITE" id="PS50041">
    <property type="entry name" value="C_TYPE_LECTIN_2"/>
    <property type="match status" value="1"/>
</dbReference>
<organism evidence="3 4">
    <name type="scientific">Mya arenaria</name>
    <name type="common">Soft-shell clam</name>
    <dbReference type="NCBI Taxonomy" id="6604"/>
    <lineage>
        <taxon>Eukaryota</taxon>
        <taxon>Metazoa</taxon>
        <taxon>Spiralia</taxon>
        <taxon>Lophotrochozoa</taxon>
        <taxon>Mollusca</taxon>
        <taxon>Bivalvia</taxon>
        <taxon>Autobranchia</taxon>
        <taxon>Heteroconchia</taxon>
        <taxon>Euheterodonta</taxon>
        <taxon>Imparidentia</taxon>
        <taxon>Neoheterodontei</taxon>
        <taxon>Myida</taxon>
        <taxon>Myoidea</taxon>
        <taxon>Myidae</taxon>
        <taxon>Mya</taxon>
    </lineage>
</organism>
<keyword evidence="1" id="KW-1015">Disulfide bond</keyword>
<accession>A0ABY7F274</accession>
<dbReference type="PANTHER" id="PTHR22803">
    <property type="entry name" value="MANNOSE, PHOSPHOLIPASE, LECTIN RECEPTOR RELATED"/>
    <property type="match status" value="1"/>
</dbReference>
<feature type="non-terminal residue" evidence="3">
    <location>
        <position position="101"/>
    </location>
</feature>
<dbReference type="Proteomes" id="UP001164746">
    <property type="component" value="Chromosome 10"/>
</dbReference>
<gene>
    <name evidence="3" type="ORF">MAR_030872</name>
</gene>